<gene>
    <name evidence="2" type="ORF">CYBJADRAFT_170010</name>
</gene>
<dbReference type="GeneID" id="30990422"/>
<dbReference type="InterPro" id="IPR007268">
    <property type="entry name" value="Rad9/Ddc1"/>
</dbReference>
<dbReference type="RefSeq" id="XP_020067732.1">
    <property type="nucleotide sequence ID" value="XM_020216026.1"/>
</dbReference>
<name>A0A1E4RTU1_CYBJN</name>
<feature type="region of interest" description="Disordered" evidence="1">
    <location>
        <begin position="456"/>
        <end position="498"/>
    </location>
</feature>
<proteinExistence type="predicted"/>
<feature type="region of interest" description="Disordered" evidence="1">
    <location>
        <begin position="350"/>
        <end position="421"/>
    </location>
</feature>
<dbReference type="Gene3D" id="3.70.10.10">
    <property type="match status" value="1"/>
</dbReference>
<keyword evidence="3" id="KW-1185">Reference proteome</keyword>
<dbReference type="AlphaFoldDB" id="A0A1E4RTU1"/>
<reference evidence="2 3" key="1">
    <citation type="journal article" date="2016" name="Proc. Natl. Acad. Sci. U.S.A.">
        <title>Comparative genomics of biotechnologically important yeasts.</title>
        <authorList>
            <person name="Riley R."/>
            <person name="Haridas S."/>
            <person name="Wolfe K.H."/>
            <person name="Lopes M.R."/>
            <person name="Hittinger C.T."/>
            <person name="Goeker M."/>
            <person name="Salamov A.A."/>
            <person name="Wisecaver J.H."/>
            <person name="Long T.M."/>
            <person name="Calvey C.H."/>
            <person name="Aerts A.L."/>
            <person name="Barry K.W."/>
            <person name="Choi C."/>
            <person name="Clum A."/>
            <person name="Coughlan A.Y."/>
            <person name="Deshpande S."/>
            <person name="Douglass A.P."/>
            <person name="Hanson S.J."/>
            <person name="Klenk H.-P."/>
            <person name="LaButti K.M."/>
            <person name="Lapidus A."/>
            <person name="Lindquist E.A."/>
            <person name="Lipzen A.M."/>
            <person name="Meier-Kolthoff J.P."/>
            <person name="Ohm R.A."/>
            <person name="Otillar R.P."/>
            <person name="Pangilinan J.L."/>
            <person name="Peng Y."/>
            <person name="Rokas A."/>
            <person name="Rosa C.A."/>
            <person name="Scheuner C."/>
            <person name="Sibirny A.A."/>
            <person name="Slot J.C."/>
            <person name="Stielow J.B."/>
            <person name="Sun H."/>
            <person name="Kurtzman C.P."/>
            <person name="Blackwell M."/>
            <person name="Grigoriev I.V."/>
            <person name="Jeffries T.W."/>
        </authorList>
    </citation>
    <scope>NUCLEOTIDE SEQUENCE [LARGE SCALE GENOMIC DNA]</scope>
    <source>
        <strain evidence="3">ATCC 18201 / CBS 1600 / BCRC 20928 / JCM 3617 / NBRC 0987 / NRRL Y-1542</strain>
    </source>
</reference>
<dbReference type="PANTHER" id="PTHR15237:SF0">
    <property type="entry name" value="CELL CYCLE CHECKPOINT CONTROL PROTEIN"/>
    <property type="match status" value="1"/>
</dbReference>
<dbReference type="STRING" id="983966.A0A1E4RTU1"/>
<sequence>MTSFAFALSKPENRAVWCRCIHSIAQVSEDIRFTYYAKRLVLSSRNVAYTGYMDITFESEFFKTYEFSTDRVAEGLHKGHNDSEDIGFTLSVKSKLLSMLFKRHEEDVEQFKVSVDATGDCPTRLQYKLCIEVLTKNLIKKTFTPFYTICSPELQRLSDYYKDNFNAQRSGKAGSRTISYIAANVGTLRRFMDNSGSSELVKFDIDAKRFSITAFTRGVSIREKEVLKQPMSVTVRFNTEDLEDYSLGGAKEEDDDSAGENSDSCEYKLVFRLKDFKNLLNLGSSGDSLESWFIQGGEMILFEIRKDYATVRLILDTDDDVTVPDPVPLVVDKQRKRRKEERIELPRVVPTIEQEHEQPQDAAAVPSITTNDLFVPEDNDDDSEAGDNESIEHHQDDYSRGADFTQEGEHDSGPRVTWGDPNADALTLKSLVNTRSQVIQEAKLQYLESIKRRKLELADESTSNESQGTGLGPTQVERDPATNLGLTQNSSKAKGIFD</sequence>
<dbReference type="GO" id="GO:0071479">
    <property type="term" value="P:cellular response to ionizing radiation"/>
    <property type="evidence" value="ECO:0007669"/>
    <property type="project" value="TreeGrafter"/>
</dbReference>
<dbReference type="OrthoDB" id="3992718at2759"/>
<accession>A0A1E4RTU1</accession>
<dbReference type="Pfam" id="PF04139">
    <property type="entry name" value="Rad9"/>
    <property type="match status" value="1"/>
</dbReference>
<dbReference type="GO" id="GO:0006281">
    <property type="term" value="P:DNA repair"/>
    <property type="evidence" value="ECO:0007669"/>
    <property type="project" value="TreeGrafter"/>
</dbReference>
<evidence type="ECO:0008006" key="4">
    <source>
        <dbReference type="Google" id="ProtNLM"/>
    </source>
</evidence>
<dbReference type="EMBL" id="KV453952">
    <property type="protein sequence ID" value="ODV70693.1"/>
    <property type="molecule type" value="Genomic_DNA"/>
</dbReference>
<evidence type="ECO:0000256" key="1">
    <source>
        <dbReference type="SAM" id="MobiDB-lite"/>
    </source>
</evidence>
<protein>
    <recommendedName>
        <fullName evidence="4">DNA repair protein rad9</fullName>
    </recommendedName>
</protein>
<evidence type="ECO:0000313" key="3">
    <source>
        <dbReference type="Proteomes" id="UP000094389"/>
    </source>
</evidence>
<feature type="compositionally biased region" description="Basic and acidic residues" evidence="1">
    <location>
        <begin position="390"/>
        <end position="400"/>
    </location>
</feature>
<dbReference type="PANTHER" id="PTHR15237">
    <property type="entry name" value="DNA REPAIR PROTEIN RAD9"/>
    <property type="match status" value="1"/>
</dbReference>
<dbReference type="GO" id="GO:0030896">
    <property type="term" value="C:checkpoint clamp complex"/>
    <property type="evidence" value="ECO:0007669"/>
    <property type="project" value="InterPro"/>
</dbReference>
<dbReference type="OMA" id="EHYCLFT"/>
<dbReference type="GO" id="GO:0031573">
    <property type="term" value="P:mitotic intra-S DNA damage checkpoint signaling"/>
    <property type="evidence" value="ECO:0007669"/>
    <property type="project" value="TreeGrafter"/>
</dbReference>
<dbReference type="GO" id="GO:0000076">
    <property type="term" value="P:DNA replication checkpoint signaling"/>
    <property type="evidence" value="ECO:0007669"/>
    <property type="project" value="TreeGrafter"/>
</dbReference>
<evidence type="ECO:0000313" key="2">
    <source>
        <dbReference type="EMBL" id="ODV70693.1"/>
    </source>
</evidence>
<dbReference type="SUPFAM" id="SSF55979">
    <property type="entry name" value="DNA clamp"/>
    <property type="match status" value="1"/>
</dbReference>
<dbReference type="InterPro" id="IPR046938">
    <property type="entry name" value="DNA_clamp_sf"/>
</dbReference>
<dbReference type="Proteomes" id="UP000094389">
    <property type="component" value="Unassembled WGS sequence"/>
</dbReference>
<organism evidence="2 3">
    <name type="scientific">Cyberlindnera jadinii (strain ATCC 18201 / CBS 1600 / BCRC 20928 / JCM 3617 / NBRC 0987 / NRRL Y-1542)</name>
    <name type="common">Torula yeast</name>
    <name type="synonym">Candida utilis</name>
    <dbReference type="NCBI Taxonomy" id="983966"/>
    <lineage>
        <taxon>Eukaryota</taxon>
        <taxon>Fungi</taxon>
        <taxon>Dikarya</taxon>
        <taxon>Ascomycota</taxon>
        <taxon>Saccharomycotina</taxon>
        <taxon>Saccharomycetes</taxon>
        <taxon>Phaffomycetales</taxon>
        <taxon>Phaffomycetaceae</taxon>
        <taxon>Cyberlindnera</taxon>
    </lineage>
</organism>
<feature type="compositionally biased region" description="Acidic residues" evidence="1">
    <location>
        <begin position="375"/>
        <end position="389"/>
    </location>
</feature>